<name>A0A0F4QQP1_9GAMM</name>
<accession>A0A0F4QQP1</accession>
<dbReference type="InterPro" id="IPR026881">
    <property type="entry name" value="WYL_dom"/>
</dbReference>
<feature type="domain" description="WYL" evidence="2">
    <location>
        <begin position="138"/>
        <end position="201"/>
    </location>
</feature>
<dbReference type="EMBL" id="JXYA01000018">
    <property type="protein sequence ID" value="KJZ09679.1"/>
    <property type="molecule type" value="Genomic_DNA"/>
</dbReference>
<dbReference type="SUPFAM" id="SSF46785">
    <property type="entry name" value="Winged helix' DNA-binding domain"/>
    <property type="match status" value="1"/>
</dbReference>
<dbReference type="Proteomes" id="UP000033452">
    <property type="component" value="Unassembled WGS sequence"/>
</dbReference>
<dbReference type="InterPro" id="IPR036390">
    <property type="entry name" value="WH_DNA-bd_sf"/>
</dbReference>
<evidence type="ECO:0000259" key="1">
    <source>
        <dbReference type="Pfam" id="PF08279"/>
    </source>
</evidence>
<dbReference type="PROSITE" id="PS52050">
    <property type="entry name" value="WYL"/>
    <property type="match status" value="1"/>
</dbReference>
<dbReference type="Pfam" id="PF08279">
    <property type="entry name" value="HTH_11"/>
    <property type="match status" value="1"/>
</dbReference>
<gene>
    <name evidence="3" type="ORF">TW77_09315</name>
</gene>
<dbReference type="PATRIC" id="fig|43658.5.peg.1969"/>
<evidence type="ECO:0000259" key="2">
    <source>
        <dbReference type="Pfam" id="PF13280"/>
    </source>
</evidence>
<evidence type="ECO:0000313" key="4">
    <source>
        <dbReference type="Proteomes" id="UP000033452"/>
    </source>
</evidence>
<reference evidence="3 4" key="1">
    <citation type="journal article" date="2015" name="BMC Genomics">
        <title>Genome mining reveals unlocked bioactive potential of marine Gram-negative bacteria.</title>
        <authorList>
            <person name="Machado H."/>
            <person name="Sonnenschein E.C."/>
            <person name="Melchiorsen J."/>
            <person name="Gram L."/>
        </authorList>
    </citation>
    <scope>NUCLEOTIDE SEQUENCE [LARGE SCALE GENOMIC DNA]</scope>
    <source>
        <strain evidence="3 4">S2471</strain>
    </source>
</reference>
<dbReference type="AlphaFoldDB" id="A0A0F4QQP1"/>
<dbReference type="InterPro" id="IPR013196">
    <property type="entry name" value="HTH_11"/>
</dbReference>
<dbReference type="InterPro" id="IPR036388">
    <property type="entry name" value="WH-like_DNA-bd_sf"/>
</dbReference>
<dbReference type="PANTHER" id="PTHR34580">
    <property type="match status" value="1"/>
</dbReference>
<dbReference type="Gene3D" id="1.10.10.10">
    <property type="entry name" value="Winged helix-like DNA-binding domain superfamily/Winged helix DNA-binding domain"/>
    <property type="match status" value="1"/>
</dbReference>
<evidence type="ECO:0000313" key="3">
    <source>
        <dbReference type="EMBL" id="KJZ09679.1"/>
    </source>
</evidence>
<dbReference type="Pfam" id="PF13280">
    <property type="entry name" value="WYL"/>
    <property type="match status" value="1"/>
</dbReference>
<dbReference type="InterPro" id="IPR051534">
    <property type="entry name" value="CBASS_pafABC_assoc_protein"/>
</dbReference>
<proteinExistence type="predicted"/>
<comment type="caution">
    <text evidence="3">The sequence shown here is derived from an EMBL/GenBank/DDBJ whole genome shotgun (WGS) entry which is preliminary data.</text>
</comment>
<sequence>MHKSERLFQLVNLLKGRRLAITAKQLAERLNVSERTIYRDIQHLQSSGVPIEGEAGIGYLIAQCDLPPMMFTVAELQSLLLGTRMASAWTDPVLSEHASSAMAKIEAALPEHLKQQLDDFPYVAASFGHTEDHQRFSSTLREAVVQKRQVRLHYKDAKEAYSERDIEPLGLVYWGGKWTIIGHCLLRNDYREFRLDRVCDISLLAHPFELTKEKNLQHYIALVKAKYADEAEKTSP</sequence>
<protein>
    <submittedName>
        <fullName evidence="3">DeoR faimly transcriptional regulator</fullName>
    </submittedName>
</protein>
<feature type="domain" description="Helix-turn-helix type 11" evidence="1">
    <location>
        <begin position="6"/>
        <end position="59"/>
    </location>
</feature>
<dbReference type="PANTHER" id="PTHR34580:SF3">
    <property type="entry name" value="PROTEIN PAFB"/>
    <property type="match status" value="1"/>
</dbReference>
<keyword evidence="4" id="KW-1185">Reference proteome</keyword>
<dbReference type="OrthoDB" id="9807255at2"/>
<dbReference type="RefSeq" id="WP_046004699.1">
    <property type="nucleotide sequence ID" value="NZ_JXYA01000018.1"/>
</dbReference>
<organism evidence="3 4">
    <name type="scientific">Pseudoalteromonas rubra</name>
    <dbReference type="NCBI Taxonomy" id="43658"/>
    <lineage>
        <taxon>Bacteria</taxon>
        <taxon>Pseudomonadati</taxon>
        <taxon>Pseudomonadota</taxon>
        <taxon>Gammaproteobacteria</taxon>
        <taxon>Alteromonadales</taxon>
        <taxon>Pseudoalteromonadaceae</taxon>
        <taxon>Pseudoalteromonas</taxon>
    </lineage>
</organism>